<evidence type="ECO:0000256" key="3">
    <source>
        <dbReference type="ARBA" id="ARBA00022448"/>
    </source>
</evidence>
<feature type="binding site" evidence="13">
    <location>
        <position position="194"/>
    </location>
    <ligand>
        <name>molybdate</name>
        <dbReference type="ChEBI" id="CHEBI:36264"/>
    </ligand>
</feature>
<comment type="function">
    <text evidence="9">Involved in the transport of molybdenum into the cell. Part of the binding-protein-dependent transport system ModABCD.</text>
</comment>
<evidence type="ECO:0000256" key="12">
    <source>
        <dbReference type="ARBA" id="ARBA00078141"/>
    </source>
</evidence>
<dbReference type="InterPro" id="IPR005950">
    <property type="entry name" value="ModA"/>
</dbReference>
<evidence type="ECO:0000256" key="6">
    <source>
        <dbReference type="ARBA" id="ARBA00022729"/>
    </source>
</evidence>
<protein>
    <recommendedName>
        <fullName evidence="11">Molybdate-binding protein ModA</fullName>
    </recommendedName>
    <alternativeName>
        <fullName evidence="12">Molybdate/tungstate-binding protein ModA</fullName>
    </alternativeName>
</protein>
<dbReference type="KEGG" id="mmb:Mmol_2128"/>
<dbReference type="SUPFAM" id="SSF53850">
    <property type="entry name" value="Periplasmic binding protein-like II"/>
    <property type="match status" value="1"/>
</dbReference>
<evidence type="ECO:0000256" key="4">
    <source>
        <dbReference type="ARBA" id="ARBA00022475"/>
    </source>
</evidence>
<dbReference type="HOGENOM" id="CLU_065520_3_0_4"/>
<dbReference type="GO" id="GO:0030288">
    <property type="term" value="C:outer membrane-bounded periplasmic space"/>
    <property type="evidence" value="ECO:0007669"/>
    <property type="project" value="TreeGrafter"/>
</dbReference>
<proteinExistence type="inferred from homology"/>
<accession>C6WZ82</accession>
<dbReference type="RefSeq" id="WP_015833065.1">
    <property type="nucleotide sequence ID" value="NC_012968.1"/>
</dbReference>
<reference evidence="16" key="1">
    <citation type="submission" date="2009-07" db="EMBL/GenBank/DDBJ databases">
        <title>Complete sequence of Methylotenera mobilis JLW8.</title>
        <authorList>
            <consortium name="US DOE Joint Genome Institute"/>
            <person name="Lucas S."/>
            <person name="Copeland A."/>
            <person name="Lapidus A."/>
            <person name="Glavina del Rio T."/>
            <person name="Tice H."/>
            <person name="Bruce D."/>
            <person name="Goodwin L."/>
            <person name="Pitluck S."/>
            <person name="LaButti K.M."/>
            <person name="Clum A."/>
            <person name="Larimer F."/>
            <person name="Land M."/>
            <person name="Hauser L."/>
            <person name="Kyrpides N."/>
            <person name="Mikhailova N."/>
            <person name="Kayluzhnaya M."/>
            <person name="Chistoserdova L."/>
        </authorList>
    </citation>
    <scope>NUCLEOTIDE SEQUENCE [LARGE SCALE GENOMIC DNA]</scope>
    <source>
        <strain evidence="16">JLW8 / ATCC BAA-1282 / DSM 17540</strain>
    </source>
</reference>
<dbReference type="GO" id="GO:0015689">
    <property type="term" value="P:molybdate ion transport"/>
    <property type="evidence" value="ECO:0007669"/>
    <property type="project" value="InterPro"/>
</dbReference>
<dbReference type="PIRSF" id="PIRSF004846">
    <property type="entry name" value="ModA"/>
    <property type="match status" value="1"/>
</dbReference>
<dbReference type="GO" id="GO:0030973">
    <property type="term" value="F:molybdate ion binding"/>
    <property type="evidence" value="ECO:0007669"/>
    <property type="project" value="TreeGrafter"/>
</dbReference>
<dbReference type="Gene3D" id="3.40.190.10">
    <property type="entry name" value="Periplasmic binding protein-like II"/>
    <property type="match status" value="2"/>
</dbReference>
<evidence type="ECO:0000256" key="2">
    <source>
        <dbReference type="ARBA" id="ARBA00009175"/>
    </source>
</evidence>
<dbReference type="InterPro" id="IPR050682">
    <property type="entry name" value="ModA/WtpA"/>
</dbReference>
<dbReference type="EMBL" id="CP001672">
    <property type="protein sequence ID" value="ACT49030.1"/>
    <property type="molecule type" value="Genomic_DNA"/>
</dbReference>
<dbReference type="GO" id="GO:0005886">
    <property type="term" value="C:plasma membrane"/>
    <property type="evidence" value="ECO:0007669"/>
    <property type="project" value="UniProtKB-SubCell"/>
</dbReference>
<evidence type="ECO:0000256" key="9">
    <source>
        <dbReference type="ARBA" id="ARBA00056002"/>
    </source>
</evidence>
<dbReference type="NCBIfam" id="TIGR01256">
    <property type="entry name" value="modA"/>
    <property type="match status" value="1"/>
</dbReference>
<keyword evidence="5 13" id="KW-0479">Metal-binding</keyword>
<dbReference type="eggNOG" id="COG0725">
    <property type="taxonomic scope" value="Bacteria"/>
</dbReference>
<evidence type="ECO:0000313" key="15">
    <source>
        <dbReference type="EMBL" id="ACT49030.1"/>
    </source>
</evidence>
<dbReference type="NCBIfam" id="NF007958">
    <property type="entry name" value="PRK10677.1"/>
    <property type="match status" value="1"/>
</dbReference>
<evidence type="ECO:0000256" key="13">
    <source>
        <dbReference type="PIRSR" id="PIRSR004846-1"/>
    </source>
</evidence>
<feature type="chain" id="PRO_5002970456" description="Molybdate-binding protein ModA" evidence="14">
    <location>
        <begin position="25"/>
        <end position="263"/>
    </location>
</feature>
<gene>
    <name evidence="15" type="ordered locus">Mmol_2128</name>
</gene>
<dbReference type="STRING" id="583345.Mmol_2128"/>
<evidence type="ECO:0000256" key="8">
    <source>
        <dbReference type="ARBA" id="ARBA00023245"/>
    </source>
</evidence>
<comment type="subunit">
    <text evidence="10">The complex is composed of two ATP-binding proteins (ModC), two transmembrane proteins (ModB) and a solute-binding protein (ModA).</text>
</comment>
<dbReference type="Proteomes" id="UP000002742">
    <property type="component" value="Chromosome"/>
</dbReference>
<evidence type="ECO:0000256" key="7">
    <source>
        <dbReference type="ARBA" id="ARBA00023136"/>
    </source>
</evidence>
<evidence type="ECO:0000256" key="10">
    <source>
        <dbReference type="ARBA" id="ARBA00062515"/>
    </source>
</evidence>
<keyword evidence="7" id="KW-0472">Membrane</keyword>
<feature type="binding site" evidence="13">
    <location>
        <position position="65"/>
    </location>
    <ligand>
        <name>molybdate</name>
        <dbReference type="ChEBI" id="CHEBI:36264"/>
    </ligand>
</feature>
<comment type="similarity">
    <text evidence="2">Belongs to the bacterial solute-binding protein ModA family.</text>
</comment>
<dbReference type="Pfam" id="PF13531">
    <property type="entry name" value="SBP_bac_11"/>
    <property type="match status" value="1"/>
</dbReference>
<evidence type="ECO:0000256" key="11">
    <source>
        <dbReference type="ARBA" id="ARBA00073171"/>
    </source>
</evidence>
<keyword evidence="4" id="KW-1003">Cell membrane</keyword>
<organism evidence="15 16">
    <name type="scientific">Methylotenera mobilis (strain JLW8 / ATCC BAA-1282 / DSM 17540)</name>
    <dbReference type="NCBI Taxonomy" id="583345"/>
    <lineage>
        <taxon>Bacteria</taxon>
        <taxon>Pseudomonadati</taxon>
        <taxon>Pseudomonadota</taxon>
        <taxon>Betaproteobacteria</taxon>
        <taxon>Nitrosomonadales</taxon>
        <taxon>Methylophilaceae</taxon>
        <taxon>Methylotenera</taxon>
    </lineage>
</organism>
<feature type="binding site" evidence="13">
    <location>
        <position position="38"/>
    </location>
    <ligand>
        <name>molybdate</name>
        <dbReference type="ChEBI" id="CHEBI:36264"/>
    </ligand>
</feature>
<name>C6WZ82_METML</name>
<feature type="signal peptide" evidence="14">
    <location>
        <begin position="1"/>
        <end position="24"/>
    </location>
</feature>
<keyword evidence="16" id="KW-1185">Reference proteome</keyword>
<keyword evidence="13" id="KW-0500">Molybdenum</keyword>
<comment type="subcellular location">
    <subcellularLocation>
        <location evidence="1">Cell membrane</location>
    </subcellularLocation>
</comment>
<feature type="binding site" evidence="13">
    <location>
        <position position="176"/>
    </location>
    <ligand>
        <name>molybdate</name>
        <dbReference type="ChEBI" id="CHEBI:36264"/>
    </ligand>
</feature>
<dbReference type="PANTHER" id="PTHR30632">
    <property type="entry name" value="MOLYBDATE-BINDING PERIPLASMIC PROTEIN"/>
    <property type="match status" value="1"/>
</dbReference>
<evidence type="ECO:0000256" key="14">
    <source>
        <dbReference type="SAM" id="SignalP"/>
    </source>
</evidence>
<evidence type="ECO:0000313" key="16">
    <source>
        <dbReference type="Proteomes" id="UP000002742"/>
    </source>
</evidence>
<keyword evidence="6 14" id="KW-0732">Signal</keyword>
<keyword evidence="3" id="KW-0813">Transport</keyword>
<dbReference type="AlphaFoldDB" id="C6WZ82"/>
<evidence type="ECO:0000256" key="1">
    <source>
        <dbReference type="ARBA" id="ARBA00004236"/>
    </source>
</evidence>
<dbReference type="GO" id="GO:0046872">
    <property type="term" value="F:metal ion binding"/>
    <property type="evidence" value="ECO:0007669"/>
    <property type="project" value="UniProtKB-KW"/>
</dbReference>
<dbReference type="FunFam" id="3.40.190.10:FF:000030">
    <property type="entry name" value="Molybdate ABC transporter substrate-binding protein"/>
    <property type="match status" value="1"/>
</dbReference>
<keyword evidence="8" id="KW-0826">Tungsten</keyword>
<reference evidence="15 16" key="2">
    <citation type="journal article" date="2011" name="J. Bacteriol.">
        <title>Genomes of three methylotrophs from a single niche uncover genetic and metabolic divergence of Methylophilaceae.</title>
        <authorList>
            <person name="Lapidus A."/>
            <person name="Clum A."/>
            <person name="Labutti K."/>
            <person name="Kaluzhnaya M.G."/>
            <person name="Lim S."/>
            <person name="Beck D.A."/>
            <person name="Glavina Del Rio T."/>
            <person name="Nolan M."/>
            <person name="Mavromatis K."/>
            <person name="Huntemann M."/>
            <person name="Lucas S."/>
            <person name="Lidstrom M.E."/>
            <person name="Ivanova N."/>
            <person name="Chistoserdova L."/>
        </authorList>
    </citation>
    <scope>NUCLEOTIDE SEQUENCE [LARGE SCALE GENOMIC DNA]</scope>
    <source>
        <strain evidence="16">JLW8 / ATCC BAA-1282 / DSM 17540</strain>
    </source>
</reference>
<dbReference type="OrthoDB" id="9785015at2"/>
<evidence type="ECO:0000256" key="5">
    <source>
        <dbReference type="ARBA" id="ARBA00022723"/>
    </source>
</evidence>
<sequence>MQFNQYLKVAIVSIFLAFTSSLNAAENKDAVVVFAAASLTNAINEISANYEQEKGAQIKSSFAASSALAKQIENGAPADIFISADTKWMNYLKDKRTLKDSTVSNLLTNNLVLIAPAGKRFDVNMQKSFDFFGAFNGKLCTGEMASVPVGIYAKQALTSLAWLDAGQSRIVGTQDVRAALTLVERAECAVGIVYETDAKISNKVEVIATFPDNTHEPILYPLALTKDASAKSADFYEYLKSDKAKAIFTKYGFSFLEKNLGKK</sequence>
<dbReference type="PANTHER" id="PTHR30632:SF17">
    <property type="entry name" value="MOLYBDATE-BINDING PROTEIN MODA"/>
    <property type="match status" value="1"/>
</dbReference>